<dbReference type="OrthoDB" id="268027at2759"/>
<name>A0A9W6ZZN5_9STRA</name>
<feature type="compositionally biased region" description="Low complexity" evidence="2">
    <location>
        <begin position="71"/>
        <end position="87"/>
    </location>
</feature>
<organism evidence="3 4">
    <name type="scientific">Triparma retinervis</name>
    <dbReference type="NCBI Taxonomy" id="2557542"/>
    <lineage>
        <taxon>Eukaryota</taxon>
        <taxon>Sar</taxon>
        <taxon>Stramenopiles</taxon>
        <taxon>Ochrophyta</taxon>
        <taxon>Bolidophyceae</taxon>
        <taxon>Parmales</taxon>
        <taxon>Triparmaceae</taxon>
        <taxon>Triparma</taxon>
    </lineage>
</organism>
<gene>
    <name evidence="3" type="ORF">TrRE_jg809</name>
</gene>
<evidence type="ECO:0000256" key="1">
    <source>
        <dbReference type="ARBA" id="ARBA00006290"/>
    </source>
</evidence>
<dbReference type="Proteomes" id="UP001165082">
    <property type="component" value="Unassembled WGS sequence"/>
</dbReference>
<dbReference type="Pfam" id="PF10152">
    <property type="entry name" value="CCDC53"/>
    <property type="match status" value="1"/>
</dbReference>
<feature type="non-terminal residue" evidence="3">
    <location>
        <position position="1"/>
    </location>
</feature>
<comment type="similarity">
    <text evidence="1">Belongs to the CCDC53 family.</text>
</comment>
<comment type="caution">
    <text evidence="3">The sequence shown here is derived from an EMBL/GenBank/DDBJ whole genome shotgun (WGS) entry which is preliminary data.</text>
</comment>
<evidence type="ECO:0008006" key="5">
    <source>
        <dbReference type="Google" id="ProtNLM"/>
    </source>
</evidence>
<sequence>MAETRTHQYTQASPLPAATVSLLINNFVLNTSRFLNSFVQSCDEKLAGVSSKISNVETMMTILEAKLASVPDADPAEASTTDASAAPAPSPGPSNGGV</sequence>
<evidence type="ECO:0000313" key="4">
    <source>
        <dbReference type="Proteomes" id="UP001165082"/>
    </source>
</evidence>
<protein>
    <recommendedName>
        <fullName evidence="5">WASH complex subunit 3</fullName>
    </recommendedName>
</protein>
<dbReference type="PANTHER" id="PTHR13015:SF0">
    <property type="entry name" value="WASH COMPLEX SUBUNIT 3"/>
    <property type="match status" value="1"/>
</dbReference>
<dbReference type="PANTHER" id="PTHR13015">
    <property type="entry name" value="PROTEIN AD-016-RELATED"/>
    <property type="match status" value="1"/>
</dbReference>
<dbReference type="Gene3D" id="1.20.5.110">
    <property type="match status" value="1"/>
</dbReference>
<dbReference type="GO" id="GO:0030041">
    <property type="term" value="P:actin filament polymerization"/>
    <property type="evidence" value="ECO:0007669"/>
    <property type="project" value="TreeGrafter"/>
</dbReference>
<dbReference type="GO" id="GO:0006887">
    <property type="term" value="P:exocytosis"/>
    <property type="evidence" value="ECO:0007669"/>
    <property type="project" value="TreeGrafter"/>
</dbReference>
<keyword evidence="4" id="KW-1185">Reference proteome</keyword>
<reference evidence="3" key="1">
    <citation type="submission" date="2022-07" db="EMBL/GenBank/DDBJ databases">
        <title>Genome analysis of Parmales, a sister group of diatoms, reveals the evolutionary specialization of diatoms from phago-mixotrophs to photoautotrophs.</title>
        <authorList>
            <person name="Ban H."/>
            <person name="Sato S."/>
            <person name="Yoshikawa S."/>
            <person name="Kazumasa Y."/>
            <person name="Nakamura Y."/>
            <person name="Ichinomiya M."/>
            <person name="Saitoh K."/>
            <person name="Sato N."/>
            <person name="Blanc-Mathieu R."/>
            <person name="Endo H."/>
            <person name="Kuwata A."/>
            <person name="Ogata H."/>
        </authorList>
    </citation>
    <scope>NUCLEOTIDE SEQUENCE</scope>
</reference>
<evidence type="ECO:0000313" key="3">
    <source>
        <dbReference type="EMBL" id="GMH63282.1"/>
    </source>
</evidence>
<dbReference type="InterPro" id="IPR019309">
    <property type="entry name" value="WASHC3"/>
</dbReference>
<dbReference type="GO" id="GO:0071203">
    <property type="term" value="C:WASH complex"/>
    <property type="evidence" value="ECO:0007669"/>
    <property type="project" value="InterPro"/>
</dbReference>
<dbReference type="AlphaFoldDB" id="A0A9W6ZZN5"/>
<accession>A0A9W6ZZN5</accession>
<evidence type="ECO:0000256" key="2">
    <source>
        <dbReference type="SAM" id="MobiDB-lite"/>
    </source>
</evidence>
<feature type="region of interest" description="Disordered" evidence="2">
    <location>
        <begin position="71"/>
        <end position="98"/>
    </location>
</feature>
<dbReference type="EMBL" id="BRXZ01001132">
    <property type="protein sequence ID" value="GMH63282.1"/>
    <property type="molecule type" value="Genomic_DNA"/>
</dbReference>
<proteinExistence type="inferred from homology"/>